<dbReference type="PANTHER" id="PTHR43750">
    <property type="entry name" value="UDP-GLUCOSE 6-DEHYDROGENASE TUAD"/>
    <property type="match status" value="1"/>
</dbReference>
<dbReference type="InterPro" id="IPR028357">
    <property type="entry name" value="UDPglc_DH_bac"/>
</dbReference>
<keyword evidence="5 8" id="KW-0560">Oxidoreductase</keyword>
<dbReference type="InterPro" id="IPR036291">
    <property type="entry name" value="NAD(P)-bd_dom_sf"/>
</dbReference>
<name>A0A1U7NKK0_9FIRM</name>
<comment type="similarity">
    <text evidence="2 8">Belongs to the UDP-glucose/GDP-mannose dehydrogenase family.</text>
</comment>
<sequence>MSNYTIAVAGTGYVGLSIATLLAQHNKVIAVDIVPEKVELINQRISPIQDDYIEKYLAEKELDLTATTNAEEAYSQADFVVIAAPTNYDSKTQHFDTSAVENVIETVLKVNPHATMVIKSTIPVGYTESIKEKYQIDNILFSPEFLRESKALYDNLYPSRIIVGTSKETEEKTKEFAKLLQEGAIKQDIDTLFMGTTEAEAVKLFANTYLALRVSYFNELDTYAEIKGLNTKDIIEGVCLDPRIGTHYNNPSFGYGGYCLPKDTKQLLANYEDVPQNMMSAIVESNRTRKDYIADRVLQLAGYYNYETNNNYNKEHEKEVTIGVYRLTMKSNSDNFRQSSIQGVMKRIKAKGAKVIVYEPTLENGSTFFGSKIVNNLEDFKEKSYAIIANRFSEDLNDVEEKVYSRDLFRCD</sequence>
<evidence type="ECO:0000313" key="13">
    <source>
        <dbReference type="EMBL" id="OLU44776.1"/>
    </source>
</evidence>
<feature type="binding site" evidence="10">
    <location>
        <position position="330"/>
    </location>
    <ligand>
        <name>substrate</name>
    </ligand>
</feature>
<dbReference type="UniPathway" id="UPA00038">
    <property type="reaction ID" value="UER00491"/>
</dbReference>
<dbReference type="InterPro" id="IPR008927">
    <property type="entry name" value="6-PGluconate_DH-like_C_sf"/>
</dbReference>
<feature type="binding site" evidence="11">
    <location>
        <position position="86"/>
    </location>
    <ligand>
        <name>NAD(+)</name>
        <dbReference type="ChEBI" id="CHEBI:57540"/>
    </ligand>
</feature>
<dbReference type="AlphaFoldDB" id="A0A1U7NKK0"/>
<feature type="binding site" evidence="10">
    <location>
        <position position="203"/>
    </location>
    <ligand>
        <name>substrate</name>
    </ligand>
</feature>
<feature type="binding site" evidence="10">
    <location>
        <position position="329"/>
    </location>
    <ligand>
        <name>substrate</name>
    </ligand>
</feature>
<dbReference type="InterPro" id="IPR017476">
    <property type="entry name" value="UDP-Glc/GDP-Man"/>
</dbReference>
<protein>
    <recommendedName>
        <fullName evidence="4 8">UDP-glucose 6-dehydrogenase</fullName>
        <ecNumber evidence="3 8">1.1.1.22</ecNumber>
    </recommendedName>
</protein>
<dbReference type="Gene3D" id="3.40.50.720">
    <property type="entry name" value="NAD(P)-binding Rossmann-like Domain"/>
    <property type="match status" value="2"/>
</dbReference>
<dbReference type="GO" id="GO:0051287">
    <property type="term" value="F:NAD binding"/>
    <property type="evidence" value="ECO:0007669"/>
    <property type="project" value="InterPro"/>
</dbReference>
<dbReference type="InterPro" id="IPR036220">
    <property type="entry name" value="UDP-Glc/GDP-Man_DH_C_sf"/>
</dbReference>
<dbReference type="InterPro" id="IPR013328">
    <property type="entry name" value="6PGD_dom2"/>
</dbReference>
<dbReference type="InterPro" id="IPR001732">
    <property type="entry name" value="UDP-Glc/GDP-Man_DH_N"/>
</dbReference>
<evidence type="ECO:0000256" key="5">
    <source>
        <dbReference type="ARBA" id="ARBA00023002"/>
    </source>
</evidence>
<dbReference type="Gene3D" id="1.10.1040.10">
    <property type="entry name" value="N-(1-d-carboxylethyl)-l-norvaline Dehydrogenase, domain 2"/>
    <property type="match status" value="1"/>
</dbReference>
<evidence type="ECO:0000256" key="3">
    <source>
        <dbReference type="ARBA" id="ARBA00012954"/>
    </source>
</evidence>
<dbReference type="OrthoDB" id="9803238at2"/>
<dbReference type="RefSeq" id="WP_076342086.1">
    <property type="nucleotide sequence ID" value="NZ_JBGNFS010000019.1"/>
</dbReference>
<dbReference type="PANTHER" id="PTHR43750:SF2">
    <property type="entry name" value="UDP-GLUCOSE 6-DEHYDROGENASE"/>
    <property type="match status" value="1"/>
</dbReference>
<dbReference type="Proteomes" id="UP000186705">
    <property type="component" value="Unassembled WGS sequence"/>
</dbReference>
<keyword evidence="14" id="KW-1185">Reference proteome</keyword>
<feature type="binding site" evidence="10">
    <location>
        <begin position="248"/>
        <end position="252"/>
    </location>
    <ligand>
        <name>substrate</name>
    </ligand>
</feature>
<feature type="binding site" evidence="10">
    <location>
        <position position="256"/>
    </location>
    <ligand>
        <name>substrate</name>
    </ligand>
</feature>
<feature type="binding site" evidence="11">
    <location>
        <position position="37"/>
    </location>
    <ligand>
        <name>NAD(+)</name>
        <dbReference type="ChEBI" id="CHEBI:57540"/>
    </ligand>
</feature>
<dbReference type="STRING" id="1862672.BO225_09875"/>
<dbReference type="GO" id="GO:0003979">
    <property type="term" value="F:UDP-glucose 6-dehydrogenase activity"/>
    <property type="evidence" value="ECO:0007669"/>
    <property type="project" value="UniProtKB-EC"/>
</dbReference>
<evidence type="ECO:0000313" key="14">
    <source>
        <dbReference type="Proteomes" id="UP000186705"/>
    </source>
</evidence>
<dbReference type="SUPFAM" id="SSF48179">
    <property type="entry name" value="6-phosphogluconate dehydrogenase C-terminal domain-like"/>
    <property type="match status" value="1"/>
</dbReference>
<dbReference type="EC" id="1.1.1.22" evidence="3 8"/>
<organism evidence="13 14">
    <name type="scientific">Dubosiella newyorkensis</name>
    <dbReference type="NCBI Taxonomy" id="1862672"/>
    <lineage>
        <taxon>Bacteria</taxon>
        <taxon>Bacillati</taxon>
        <taxon>Bacillota</taxon>
        <taxon>Erysipelotrichia</taxon>
        <taxon>Erysipelotrichales</taxon>
        <taxon>Erysipelotrichaceae</taxon>
        <taxon>Dubosiella</taxon>
    </lineage>
</organism>
<feature type="domain" description="UDP-glucose/GDP-mannose dehydrogenase C-terminal" evidence="12">
    <location>
        <begin position="323"/>
        <end position="411"/>
    </location>
</feature>
<dbReference type="InterPro" id="IPR014026">
    <property type="entry name" value="UDP-Glc/GDP-Man_DH_dimer"/>
</dbReference>
<evidence type="ECO:0000256" key="9">
    <source>
        <dbReference type="PIRSR" id="PIRSR500134-1"/>
    </source>
</evidence>
<dbReference type="SUPFAM" id="SSF52413">
    <property type="entry name" value="UDP-glucose/GDP-mannose dehydrogenase C-terminal domain"/>
    <property type="match status" value="1"/>
</dbReference>
<feature type="active site" description="Nucleophile" evidence="9">
    <location>
        <position position="259"/>
    </location>
</feature>
<reference evidence="13 14" key="1">
    <citation type="submission" date="2016-11" db="EMBL/GenBank/DDBJ databases">
        <title>Description of two novel members of the family Erysipelotrichaceae: Ileibacterium lipovorans gen. nov., sp. nov. and Dubosiella newyorkensis, gen. nov., sp. nov.</title>
        <authorList>
            <person name="Cox L.M."/>
            <person name="Sohn J."/>
            <person name="Tyrrell K.L."/>
            <person name="Citron D.M."/>
            <person name="Lawson P.A."/>
            <person name="Patel N.B."/>
            <person name="Iizumi T."/>
            <person name="Perez-Perez G.I."/>
            <person name="Goldstein E.J."/>
            <person name="Blaser M.J."/>
        </authorList>
    </citation>
    <scope>NUCLEOTIDE SEQUENCE [LARGE SCALE GENOMIC DNA]</scope>
    <source>
        <strain evidence="13 14">NYU-BL-A4</strain>
    </source>
</reference>
<evidence type="ECO:0000256" key="8">
    <source>
        <dbReference type="PIRNR" id="PIRNR000124"/>
    </source>
</evidence>
<feature type="binding site" evidence="10">
    <location>
        <begin position="145"/>
        <end position="148"/>
    </location>
    <ligand>
        <name>substrate</name>
    </ligand>
</feature>
<proteinExistence type="inferred from homology"/>
<dbReference type="GO" id="GO:0006065">
    <property type="term" value="P:UDP-glucuronate biosynthetic process"/>
    <property type="evidence" value="ECO:0007669"/>
    <property type="project" value="UniProtKB-UniPathway"/>
</dbReference>
<dbReference type="PIRSF" id="PIRSF500134">
    <property type="entry name" value="UDPglc_DH_bac"/>
    <property type="match status" value="1"/>
</dbReference>
<dbReference type="InterPro" id="IPR014027">
    <property type="entry name" value="UDP-Glc/GDP-Man_DH_C"/>
</dbReference>
<evidence type="ECO:0000256" key="1">
    <source>
        <dbReference type="ARBA" id="ARBA00004701"/>
    </source>
</evidence>
<evidence type="ECO:0000256" key="4">
    <source>
        <dbReference type="ARBA" id="ARBA00015132"/>
    </source>
</evidence>
<dbReference type="Pfam" id="PF03721">
    <property type="entry name" value="UDPG_MGDP_dh_N"/>
    <property type="match status" value="1"/>
</dbReference>
<keyword evidence="6 8" id="KW-0520">NAD</keyword>
<evidence type="ECO:0000256" key="10">
    <source>
        <dbReference type="PIRSR" id="PIRSR500134-2"/>
    </source>
</evidence>
<comment type="caution">
    <text evidence="13">The sequence shown here is derived from an EMBL/GenBank/DDBJ whole genome shotgun (WGS) entry which is preliminary data.</text>
</comment>
<dbReference type="GO" id="GO:0000271">
    <property type="term" value="P:polysaccharide biosynthetic process"/>
    <property type="evidence" value="ECO:0007669"/>
    <property type="project" value="InterPro"/>
</dbReference>
<dbReference type="PIRSF" id="PIRSF000124">
    <property type="entry name" value="UDPglc_GDPman_dh"/>
    <property type="match status" value="1"/>
</dbReference>
<comment type="catalytic activity">
    <reaction evidence="7 8">
        <text>UDP-alpha-D-glucose + 2 NAD(+) + H2O = UDP-alpha-D-glucuronate + 2 NADH + 3 H(+)</text>
        <dbReference type="Rhea" id="RHEA:23596"/>
        <dbReference type="ChEBI" id="CHEBI:15377"/>
        <dbReference type="ChEBI" id="CHEBI:15378"/>
        <dbReference type="ChEBI" id="CHEBI:57540"/>
        <dbReference type="ChEBI" id="CHEBI:57945"/>
        <dbReference type="ChEBI" id="CHEBI:58052"/>
        <dbReference type="ChEBI" id="CHEBI:58885"/>
        <dbReference type="EC" id="1.1.1.22"/>
    </reaction>
</comment>
<dbReference type="Pfam" id="PF00984">
    <property type="entry name" value="UDPG_MGDP_dh"/>
    <property type="match status" value="1"/>
</dbReference>
<dbReference type="SMART" id="SM00984">
    <property type="entry name" value="UDPG_MGDP_dh_C"/>
    <property type="match status" value="1"/>
</dbReference>
<feature type="binding site" evidence="11">
    <location>
        <position position="32"/>
    </location>
    <ligand>
        <name>NAD(+)</name>
        <dbReference type="ChEBI" id="CHEBI:57540"/>
    </ligand>
</feature>
<dbReference type="NCBIfam" id="TIGR03026">
    <property type="entry name" value="NDP-sugDHase"/>
    <property type="match status" value="1"/>
</dbReference>
<evidence type="ECO:0000256" key="7">
    <source>
        <dbReference type="ARBA" id="ARBA00047473"/>
    </source>
</evidence>
<evidence type="ECO:0000256" key="11">
    <source>
        <dbReference type="PIRSR" id="PIRSR500134-3"/>
    </source>
</evidence>
<dbReference type="SUPFAM" id="SSF51735">
    <property type="entry name" value="NAD(P)-binding Rossmann-fold domains"/>
    <property type="match status" value="1"/>
</dbReference>
<feature type="binding site" evidence="11">
    <location>
        <position position="262"/>
    </location>
    <ligand>
        <name>NAD(+)</name>
        <dbReference type="ChEBI" id="CHEBI:57540"/>
    </ligand>
</feature>
<dbReference type="EMBL" id="MPKA01000094">
    <property type="protein sequence ID" value="OLU44776.1"/>
    <property type="molecule type" value="Genomic_DNA"/>
</dbReference>
<evidence type="ECO:0000256" key="2">
    <source>
        <dbReference type="ARBA" id="ARBA00006601"/>
    </source>
</evidence>
<comment type="pathway">
    <text evidence="1">Nucleotide-sugar biosynthesis; UDP-alpha-D-glucuronate biosynthesis; UDP-alpha-D-glucuronate from UDP-alpha-D-glucose: step 1/1.</text>
</comment>
<dbReference type="Pfam" id="PF03720">
    <property type="entry name" value="UDPG_MGDP_dh_C"/>
    <property type="match status" value="1"/>
</dbReference>
<accession>A0A1U7NKK0</accession>
<feature type="binding site" evidence="11">
    <location>
        <position position="337"/>
    </location>
    <ligand>
        <name>NAD(+)</name>
        <dbReference type="ChEBI" id="CHEBI:57540"/>
    </ligand>
</feature>
<feature type="binding site" evidence="11">
    <location>
        <position position="148"/>
    </location>
    <ligand>
        <name>NAD(+)</name>
        <dbReference type="ChEBI" id="CHEBI:57540"/>
    </ligand>
</feature>
<evidence type="ECO:0000259" key="12">
    <source>
        <dbReference type="SMART" id="SM00984"/>
    </source>
</evidence>
<dbReference type="GeneID" id="78276244"/>
<feature type="binding site" evidence="11">
    <location>
        <position position="121"/>
    </location>
    <ligand>
        <name>NAD(+)</name>
        <dbReference type="ChEBI" id="CHEBI:57540"/>
    </ligand>
</feature>
<gene>
    <name evidence="13" type="ORF">BO225_09875</name>
</gene>
<evidence type="ECO:0000256" key="6">
    <source>
        <dbReference type="ARBA" id="ARBA00023027"/>
    </source>
</evidence>